<accession>A0ABS6YC86</accession>
<keyword evidence="2" id="KW-0812">Transmembrane</keyword>
<dbReference type="InterPro" id="IPR045957">
    <property type="entry name" value="DUF6377"/>
</dbReference>
<keyword evidence="2" id="KW-1133">Transmembrane helix</keyword>
<feature type="domain" description="DUF6377" evidence="3">
    <location>
        <begin position="264"/>
        <end position="506"/>
    </location>
</feature>
<keyword evidence="1" id="KW-0175">Coiled coil</keyword>
<evidence type="ECO:0000256" key="1">
    <source>
        <dbReference type="SAM" id="Coils"/>
    </source>
</evidence>
<evidence type="ECO:0000313" key="5">
    <source>
        <dbReference type="Proteomes" id="UP000788426"/>
    </source>
</evidence>
<comment type="caution">
    <text evidence="4">The sequence shown here is derived from an EMBL/GenBank/DDBJ whole genome shotgun (WGS) entry which is preliminary data.</text>
</comment>
<dbReference type="Pfam" id="PF19904">
    <property type="entry name" value="DUF6377"/>
    <property type="match status" value="1"/>
</dbReference>
<gene>
    <name evidence="4" type="ORF">KZO38_05345</name>
</gene>
<feature type="coiled-coil region" evidence="1">
    <location>
        <begin position="363"/>
        <end position="400"/>
    </location>
</feature>
<sequence length="552" mass="64268">MQKYLLFNHQNKWVITPIICLLLFVALPLEAKNKNILAQLDSFIKKREYYVELKERQLDLLKASAKSCNDDMKRLKLYNEIYDNYNSFVYDSAMTYVNKGFQLAKTINNPYYTTLNQLHKALLLGTRGFYHEAISSIADIKRETLEPQLRFEYDFTLYRVYGLWGEYCTDSEYASQYEALKIKSIEDALEVVQKETATYYYMLGEYTNYKERDMEHAEKFYLEALRRSTPSDRLYASAAFMVAYCNTENNATFEEYLIKAAISDIVRPTKDNIALQDLAVHLLNNNPKNIERAERYINISMEDARFYNNRLRTFEISSKLPIITSTYKEVINKQNTHRLIIIAIITLLSIGMIISLIFIIRQNNLLKTNKKELSSNNELLQELNERLLQTNNKREELAKLYIGLCAKYIDKLTKYQSTVKRKIMANRVNELLTKVSSSRMSEEDAAVFMARFDKAFLALYPSFIEELSALLQPSEQVSLESDGTMSTKLRIFALIRLGIKESSEIATLLFYSPQTIYNYRSAMKKSALNPDTFEDDVRHLCITVHNDKEGKA</sequence>
<dbReference type="Proteomes" id="UP000788426">
    <property type="component" value="Unassembled WGS sequence"/>
</dbReference>
<organism evidence="4 5">
    <name type="scientific">Hoylesella nanceiensis</name>
    <dbReference type="NCBI Taxonomy" id="425941"/>
    <lineage>
        <taxon>Bacteria</taxon>
        <taxon>Pseudomonadati</taxon>
        <taxon>Bacteroidota</taxon>
        <taxon>Bacteroidia</taxon>
        <taxon>Bacteroidales</taxon>
        <taxon>Prevotellaceae</taxon>
        <taxon>Hoylesella</taxon>
    </lineage>
</organism>
<feature type="transmembrane region" description="Helical" evidence="2">
    <location>
        <begin position="339"/>
        <end position="360"/>
    </location>
</feature>
<reference evidence="4 5" key="1">
    <citation type="submission" date="2021-07" db="EMBL/GenBank/DDBJ databases">
        <title>Genomic diversity and antimicrobial resistance of Prevotella spp. isolated from chronic lung disease airways.</title>
        <authorList>
            <person name="Webb K.A."/>
            <person name="Olagoke O.S."/>
            <person name="Baird T."/>
            <person name="Neill J."/>
            <person name="Pham A."/>
            <person name="Wells T.J."/>
            <person name="Ramsay K.A."/>
            <person name="Bell S.C."/>
            <person name="Sarovich D.S."/>
            <person name="Price E.P."/>
        </authorList>
    </citation>
    <scope>NUCLEOTIDE SEQUENCE [LARGE SCALE GENOMIC DNA]</scope>
    <source>
        <strain evidence="4 5">SCHI0011.S.12</strain>
    </source>
</reference>
<dbReference type="RefSeq" id="WP_219480801.1">
    <property type="nucleotide sequence ID" value="NZ_JAHXCT010000003.1"/>
</dbReference>
<keyword evidence="5" id="KW-1185">Reference proteome</keyword>
<evidence type="ECO:0000259" key="3">
    <source>
        <dbReference type="Pfam" id="PF19904"/>
    </source>
</evidence>
<protein>
    <recommendedName>
        <fullName evidence="3">DUF6377 domain-containing protein</fullName>
    </recommendedName>
</protein>
<dbReference type="EMBL" id="JAHXCT010000003">
    <property type="protein sequence ID" value="MBW4769183.1"/>
    <property type="molecule type" value="Genomic_DNA"/>
</dbReference>
<proteinExistence type="predicted"/>
<name>A0ABS6YC86_9BACT</name>
<evidence type="ECO:0000313" key="4">
    <source>
        <dbReference type="EMBL" id="MBW4769183.1"/>
    </source>
</evidence>
<keyword evidence="2" id="KW-0472">Membrane</keyword>
<evidence type="ECO:0000256" key="2">
    <source>
        <dbReference type="SAM" id="Phobius"/>
    </source>
</evidence>